<dbReference type="InterPro" id="IPR036322">
    <property type="entry name" value="WD40_repeat_dom_sf"/>
</dbReference>
<evidence type="ECO:0000313" key="9">
    <source>
        <dbReference type="EMBL" id="KAK2072507.1"/>
    </source>
</evidence>
<dbReference type="EMBL" id="JAQQPM010000006">
    <property type="protein sequence ID" value="KAK2072507.1"/>
    <property type="molecule type" value="Genomic_DNA"/>
</dbReference>
<dbReference type="PANTHER" id="PTHR22950">
    <property type="entry name" value="AMINO ACID TRANSPORTER"/>
    <property type="match status" value="1"/>
</dbReference>
<feature type="region of interest" description="Disordered" evidence="6">
    <location>
        <begin position="1"/>
        <end position="152"/>
    </location>
</feature>
<evidence type="ECO:0000256" key="3">
    <source>
        <dbReference type="ARBA" id="ARBA00022692"/>
    </source>
</evidence>
<keyword evidence="4 7" id="KW-1133">Transmembrane helix</keyword>
<feature type="compositionally biased region" description="Low complexity" evidence="6">
    <location>
        <begin position="75"/>
        <end position="84"/>
    </location>
</feature>
<protein>
    <recommendedName>
        <fullName evidence="8">Amino acid transporter transmembrane domain-containing protein</fullName>
    </recommendedName>
</protein>
<feature type="region of interest" description="Disordered" evidence="6">
    <location>
        <begin position="1036"/>
        <end position="1117"/>
    </location>
</feature>
<dbReference type="SUPFAM" id="SSF50978">
    <property type="entry name" value="WD40 repeat-like"/>
    <property type="match status" value="1"/>
</dbReference>
<evidence type="ECO:0000256" key="6">
    <source>
        <dbReference type="SAM" id="MobiDB-lite"/>
    </source>
</evidence>
<proteinExistence type="inferred from homology"/>
<feature type="region of interest" description="Disordered" evidence="6">
    <location>
        <begin position="696"/>
        <end position="715"/>
    </location>
</feature>
<feature type="compositionally biased region" description="Basic residues" evidence="6">
    <location>
        <begin position="1442"/>
        <end position="1451"/>
    </location>
</feature>
<feature type="region of interest" description="Disordered" evidence="6">
    <location>
        <begin position="651"/>
        <end position="674"/>
    </location>
</feature>
<organism evidence="9 10">
    <name type="scientific">Phyllachora maydis</name>
    <dbReference type="NCBI Taxonomy" id="1825666"/>
    <lineage>
        <taxon>Eukaryota</taxon>
        <taxon>Fungi</taxon>
        <taxon>Dikarya</taxon>
        <taxon>Ascomycota</taxon>
        <taxon>Pezizomycotina</taxon>
        <taxon>Sordariomycetes</taxon>
        <taxon>Sordariomycetidae</taxon>
        <taxon>Phyllachorales</taxon>
        <taxon>Phyllachoraceae</taxon>
        <taxon>Phyllachora</taxon>
    </lineage>
</organism>
<evidence type="ECO:0000256" key="1">
    <source>
        <dbReference type="ARBA" id="ARBA00004141"/>
    </source>
</evidence>
<dbReference type="Gene3D" id="2.130.10.10">
    <property type="entry name" value="YVTN repeat-like/Quinoprotein amine dehydrogenase"/>
    <property type="match status" value="1"/>
</dbReference>
<comment type="subcellular location">
    <subcellularLocation>
        <location evidence="1">Membrane</location>
        <topology evidence="1">Multi-pass membrane protein</topology>
    </subcellularLocation>
</comment>
<dbReference type="GO" id="GO:0005302">
    <property type="term" value="F:L-tyrosine transmembrane transporter activity"/>
    <property type="evidence" value="ECO:0007669"/>
    <property type="project" value="TreeGrafter"/>
</dbReference>
<evidence type="ECO:0000313" key="10">
    <source>
        <dbReference type="Proteomes" id="UP001217918"/>
    </source>
</evidence>
<feature type="transmembrane region" description="Helical" evidence="7">
    <location>
        <begin position="1672"/>
        <end position="1695"/>
    </location>
</feature>
<feature type="transmembrane region" description="Helical" evidence="7">
    <location>
        <begin position="1639"/>
        <end position="1660"/>
    </location>
</feature>
<dbReference type="InterPro" id="IPR013057">
    <property type="entry name" value="AA_transpt_TM"/>
</dbReference>
<keyword evidence="10" id="KW-1185">Reference proteome</keyword>
<feature type="compositionally biased region" description="Acidic residues" evidence="6">
    <location>
        <begin position="1414"/>
        <end position="1434"/>
    </location>
</feature>
<evidence type="ECO:0000256" key="4">
    <source>
        <dbReference type="ARBA" id="ARBA00022989"/>
    </source>
</evidence>
<dbReference type="InterPro" id="IPR015943">
    <property type="entry name" value="WD40/YVTN_repeat-like_dom_sf"/>
</dbReference>
<evidence type="ECO:0000256" key="5">
    <source>
        <dbReference type="ARBA" id="ARBA00023136"/>
    </source>
</evidence>
<dbReference type="FunFam" id="1.20.1740.10:FF:000067">
    <property type="entry name" value="Transmembrane domain transporter"/>
    <property type="match status" value="1"/>
</dbReference>
<feature type="region of interest" description="Disordered" evidence="6">
    <location>
        <begin position="1178"/>
        <end position="1294"/>
    </location>
</feature>
<dbReference type="GO" id="GO:0005774">
    <property type="term" value="C:vacuolar membrane"/>
    <property type="evidence" value="ECO:0007669"/>
    <property type="project" value="TreeGrafter"/>
</dbReference>
<reference evidence="9" key="1">
    <citation type="journal article" date="2023" name="Mol. Plant Microbe Interact.">
        <title>Elucidating the Obligate Nature and Biological Capacity of an Invasive Fungal Corn Pathogen.</title>
        <authorList>
            <person name="MacCready J.S."/>
            <person name="Roggenkamp E.M."/>
            <person name="Gdanetz K."/>
            <person name="Chilvers M.I."/>
        </authorList>
    </citation>
    <scope>NUCLEOTIDE SEQUENCE</scope>
    <source>
        <strain evidence="9">PM02</strain>
    </source>
</reference>
<sequence length="1859" mass="198830">MPGSKKDRKNGKDSGGLAAAVTKAAAPKVTNGNVDSLKSLVSGPSSPSMQSPSMKPAPIPSSSADGQAASPYLDAASTTSFATSNSPNTGEWSKGLQAGLAGSPGNLISLVGESPPTAPSSYEEPRDSTSAWSSPRPVGPYHHPPVSPRAGARRPLSVQIDDRYSPPESHVAGAAVGTRRSSMHSHYAQVRGIATPPLPHQPQAHFYAVPDLDLNSQPQPGMKAAPHPGANVDADYDPVSAERSEAMARVNSADALSRDGLVSRATPGFVDSYQTTVEVYSLKTGKLVCPLLEAPKIPLNAPITSPIFKAPPPTGAFHIRADSGTLVVSSGITGEAWIFRSLPISHANQSVQFRCLGKIWTTLQQPLKGDSTQEAERNRVPLPPRPRPQSAIMSINHRWIAYCPAVPSSPLALRAVVVVQAQGKAPGLTSVTSPQLPLVNSDLDLPLSESVMNKIVRDATQELIQGAKWVGKHGLQAWNHYWNPQANLVPRSPTLNPQGWSASGPRQDSQFPPTHGTVTASIAKEPGLISILDVETMGLSTNLHPLVTFAVPQGCSYLSFSPSGLWLFTASSKGDVQAVWDLMRLQHTKSSTLQPSAQPQGGGPRVRQLAHFSRMTVARIVDVAWTNPNGERLAMVTERGTLHLLDLPPTAFVWPPPRRRTPPQDVSAAPENNSTSAITIASNALSTVRDAARPLMNRPRRSSSNVPQPAAGGLGDYATHSGKVIAASISHSLGKTGHAISQLRHTGENRVSLPSTTAVPGPSCVVWTTGKKDHFLFVVGDGLVRTFPTRTRKSARGGQRRAPRLSRYKDFKLPFLPDDAISPAAKAFVDPDEYLDLAEEELDAGNNNTMVLDQLPCAPLYSLGAESAIPQAEIESSAPYQPFHTDRRVALFEFERPATPGHDSTDSNVQADVDSASMLLATVNLDDNLAPHEPPAPRRKQPKAKGLLPRRELLDLDDEEAQTSVPFVSPSLAPSETPVAGFPGNDGDAWAFGEPIATVQLDLGLPFLSDDETPHVSADEMRALPPSAMERVLHRDDKDDQIVVTTRRRRGAGRTARGQFIVLEPGDPPQSTMSTGDESPPPPRPRPADVQIPSSPSSFPARSVAPGTSIPRAESTARLASQVPSLLLGGTPPISDLASPPGASDDAVSNLSTPLALGAASTKPTAGPGVSALAAALSSSFGTPPPRLGTPPVRPPSPAAAAPPPVSNTPPTFGSFDAWPRLGGGGSSSVGAFEDPEIVKRHLVQPSDAASDDSGSGRRTSEGVAKGKQPAAAAAAAAENGAHDDDEEFSSLRLQGGDITRPIYKWTEEVEQRNKTQRSQSFSILRPEPENEVLDINTIKVPGGFRRNYLRRAAQDSSGNGDSMEIGEGAAGRGQPRLLTSSFLEFLSIYGHFAGEELEEDDEVLKPGEYFSSDGEEDDYSSEEGSDDDHEPMEDSALLTPSRRKRRRKLRGGSGRNSPMGAALLLLKSFVGTGVLFLPRAYLNGGMLFSNVVLLGVAALSYYCFVLLVTTRMKVDGSFGDIGGILYGRWLRSLILTSIVLSQIGFVAAYIVFTSKNLQAFILAVSDCRTEIAIKWLIIIQMLVFLPFSLLRDIGKLGFTALIADAFILIGLAYLFYYDVLNLSVNGLSDIIMFNEKDWTLFIGTAIFTFEGIGLIIPVQESMKHPQKFPQVMFVVMIIITALFTVMGAVSYAAYGSKTETVVLLNLPQDDRLVNGVQFLYSLAILLSTPLQIFPAIRITENALFTRSGKYNPYIKWQKNIYRFLVVALCALIAWGGADDLDKFVALVGNFACIPLVYIYPPMLHFRGVAKSALWKGSDVVLCLLGVVAMAYTTSLTVMSWADGAAEDSVGYCDGKGKV</sequence>
<evidence type="ECO:0000256" key="2">
    <source>
        <dbReference type="ARBA" id="ARBA00008066"/>
    </source>
</evidence>
<feature type="transmembrane region" description="Helical" evidence="7">
    <location>
        <begin position="1530"/>
        <end position="1553"/>
    </location>
</feature>
<evidence type="ECO:0000256" key="7">
    <source>
        <dbReference type="SAM" id="Phobius"/>
    </source>
</evidence>
<feature type="region of interest" description="Disordered" evidence="6">
    <location>
        <begin position="1408"/>
        <end position="1456"/>
    </location>
</feature>
<feature type="compositionally biased region" description="Pro residues" evidence="6">
    <location>
        <begin position="1183"/>
        <end position="1208"/>
    </location>
</feature>
<feature type="transmembrane region" description="Helical" evidence="7">
    <location>
        <begin position="1573"/>
        <end position="1591"/>
    </location>
</feature>
<feature type="region of interest" description="Disordered" evidence="6">
    <location>
        <begin position="1352"/>
        <end position="1374"/>
    </location>
</feature>
<keyword evidence="3 7" id="KW-0812">Transmembrane</keyword>
<gene>
    <name evidence="9" type="ORF">P8C59_006857</name>
</gene>
<feature type="compositionally biased region" description="Low complexity" evidence="6">
    <location>
        <begin position="18"/>
        <end position="56"/>
    </location>
</feature>
<dbReference type="Proteomes" id="UP001217918">
    <property type="component" value="Unassembled WGS sequence"/>
</dbReference>
<name>A0AAD9I917_9PEZI</name>
<feature type="transmembrane region" description="Helical" evidence="7">
    <location>
        <begin position="1820"/>
        <end position="1842"/>
    </location>
</feature>
<feature type="transmembrane region" description="Helical" evidence="7">
    <location>
        <begin position="1598"/>
        <end position="1619"/>
    </location>
</feature>
<feature type="region of interest" description="Disordered" evidence="6">
    <location>
        <begin position="1131"/>
        <end position="1150"/>
    </location>
</feature>
<feature type="transmembrane region" description="Helical" evidence="7">
    <location>
        <begin position="1719"/>
        <end position="1740"/>
    </location>
</feature>
<evidence type="ECO:0000259" key="8">
    <source>
        <dbReference type="Pfam" id="PF01490"/>
    </source>
</evidence>
<feature type="transmembrane region" description="Helical" evidence="7">
    <location>
        <begin position="1488"/>
        <end position="1509"/>
    </location>
</feature>
<feature type="region of interest" description="Disordered" evidence="6">
    <location>
        <begin position="367"/>
        <end position="388"/>
    </location>
</feature>
<feature type="domain" description="Amino acid transporter transmembrane" evidence="8">
    <location>
        <begin position="1457"/>
        <end position="1837"/>
    </location>
</feature>
<feature type="region of interest" description="Disordered" evidence="6">
    <location>
        <begin position="927"/>
        <end position="948"/>
    </location>
</feature>
<dbReference type="PANTHER" id="PTHR22950:SF666">
    <property type="entry name" value="VACUOLAR AMINO ACID TRANSPORTER 4"/>
    <property type="match status" value="1"/>
</dbReference>
<feature type="transmembrane region" description="Helical" evidence="7">
    <location>
        <begin position="1761"/>
        <end position="1778"/>
    </location>
</feature>
<comment type="caution">
    <text evidence="9">The sequence shown here is derived from an EMBL/GenBank/DDBJ whole genome shotgun (WGS) entry which is preliminary data.</text>
</comment>
<accession>A0AAD9I917</accession>
<feature type="transmembrane region" description="Helical" evidence="7">
    <location>
        <begin position="1784"/>
        <end position="1800"/>
    </location>
</feature>
<comment type="similarity">
    <text evidence="2">Belongs to the amino acid/polyamine transporter 2 family.</text>
</comment>
<dbReference type="Pfam" id="PF01490">
    <property type="entry name" value="Aa_trans"/>
    <property type="match status" value="1"/>
</dbReference>
<keyword evidence="5 7" id="KW-0472">Membrane</keyword>